<sequence length="269" mass="29272">MASSPSPKFHIPLVLVLYLLLILAHAEQIVQTTVVIVTVGATATPTVPQPPSYTSADVFKDDVLSASNTYRRAHNATDLLWNETLTDYAHAWAQKCKWKHSHGPYGENLAFGYPNASAAIAAWGDEVRHYDFHKPTGFTEETGHFTQLVWKATRQVGCAAVDCGYTGDDDDAKDASGRYRYAQGWYVVCEYLPPGNVMGGTEAMGGENGLFMVNVQPSSTYSGPSTTTAMDDPATSTAATSGARRVWVLEGHSWTGRLAILGMVLFRFI</sequence>
<reference evidence="1 2" key="1">
    <citation type="journal article" date="2023" name="ACS Omega">
        <title>Identification of the Neoaspergillic Acid Biosynthesis Gene Cluster by Establishing an In Vitro CRISPR-Ribonucleoprotein Genetic System in Aspergillus melleus.</title>
        <authorList>
            <person name="Yuan B."/>
            <person name="Grau M.F."/>
            <person name="Murata R.M."/>
            <person name="Torok T."/>
            <person name="Venkateswaran K."/>
            <person name="Stajich J.E."/>
            <person name="Wang C.C.C."/>
        </authorList>
    </citation>
    <scope>NUCLEOTIDE SEQUENCE [LARGE SCALE GENOMIC DNA]</scope>
    <source>
        <strain evidence="1 2">IMV 1140</strain>
    </source>
</reference>
<name>A0ACC3AZU2_9EURO</name>
<evidence type="ECO:0000313" key="1">
    <source>
        <dbReference type="EMBL" id="KAK1143443.1"/>
    </source>
</evidence>
<organism evidence="1 2">
    <name type="scientific">Aspergillus melleus</name>
    <dbReference type="NCBI Taxonomy" id="138277"/>
    <lineage>
        <taxon>Eukaryota</taxon>
        <taxon>Fungi</taxon>
        <taxon>Dikarya</taxon>
        <taxon>Ascomycota</taxon>
        <taxon>Pezizomycotina</taxon>
        <taxon>Eurotiomycetes</taxon>
        <taxon>Eurotiomycetidae</taxon>
        <taxon>Eurotiales</taxon>
        <taxon>Aspergillaceae</taxon>
        <taxon>Aspergillus</taxon>
        <taxon>Aspergillus subgen. Circumdati</taxon>
    </lineage>
</organism>
<keyword evidence="2" id="KW-1185">Reference proteome</keyword>
<evidence type="ECO:0000313" key="2">
    <source>
        <dbReference type="Proteomes" id="UP001177260"/>
    </source>
</evidence>
<gene>
    <name evidence="1" type="ORF">N8T08_006771</name>
</gene>
<protein>
    <submittedName>
        <fullName evidence="1">Uncharacterized protein</fullName>
    </submittedName>
</protein>
<dbReference type="EMBL" id="JAOPJF010000040">
    <property type="protein sequence ID" value="KAK1143443.1"/>
    <property type="molecule type" value="Genomic_DNA"/>
</dbReference>
<comment type="caution">
    <text evidence="1">The sequence shown here is derived from an EMBL/GenBank/DDBJ whole genome shotgun (WGS) entry which is preliminary data.</text>
</comment>
<accession>A0ACC3AZU2</accession>
<dbReference type="Proteomes" id="UP001177260">
    <property type="component" value="Unassembled WGS sequence"/>
</dbReference>
<proteinExistence type="predicted"/>